<accession>A0AAD7PCU4</accession>
<reference evidence="1" key="1">
    <citation type="journal article" date="2023" name="Science">
        <title>Elucidation of the pathway for biosynthesis of saponin adjuvants from the soapbark tree.</title>
        <authorList>
            <person name="Reed J."/>
            <person name="Orme A."/>
            <person name="El-Demerdash A."/>
            <person name="Owen C."/>
            <person name="Martin L.B.B."/>
            <person name="Misra R.C."/>
            <person name="Kikuchi S."/>
            <person name="Rejzek M."/>
            <person name="Martin A.C."/>
            <person name="Harkess A."/>
            <person name="Leebens-Mack J."/>
            <person name="Louveau T."/>
            <person name="Stephenson M.J."/>
            <person name="Osbourn A."/>
        </authorList>
    </citation>
    <scope>NUCLEOTIDE SEQUENCE</scope>
    <source>
        <strain evidence="1">S10</strain>
    </source>
</reference>
<dbReference type="AlphaFoldDB" id="A0AAD7PCU4"/>
<keyword evidence="2" id="KW-1185">Reference proteome</keyword>
<protein>
    <submittedName>
        <fullName evidence="1">RNA recognition motif domain</fullName>
    </submittedName>
</protein>
<comment type="caution">
    <text evidence="1">The sequence shown here is derived from an EMBL/GenBank/DDBJ whole genome shotgun (WGS) entry which is preliminary data.</text>
</comment>
<proteinExistence type="predicted"/>
<dbReference type="KEGG" id="qsa:O6P43_027022"/>
<name>A0AAD7PCU4_QUISA</name>
<dbReference type="EMBL" id="JARAOO010000011">
    <property type="protein sequence ID" value="KAJ7950893.1"/>
    <property type="molecule type" value="Genomic_DNA"/>
</dbReference>
<organism evidence="1 2">
    <name type="scientific">Quillaja saponaria</name>
    <name type="common">Soap bark tree</name>
    <dbReference type="NCBI Taxonomy" id="32244"/>
    <lineage>
        <taxon>Eukaryota</taxon>
        <taxon>Viridiplantae</taxon>
        <taxon>Streptophyta</taxon>
        <taxon>Embryophyta</taxon>
        <taxon>Tracheophyta</taxon>
        <taxon>Spermatophyta</taxon>
        <taxon>Magnoliopsida</taxon>
        <taxon>eudicotyledons</taxon>
        <taxon>Gunneridae</taxon>
        <taxon>Pentapetalae</taxon>
        <taxon>rosids</taxon>
        <taxon>fabids</taxon>
        <taxon>Fabales</taxon>
        <taxon>Quillajaceae</taxon>
        <taxon>Quillaja</taxon>
    </lineage>
</organism>
<dbReference type="Proteomes" id="UP001163823">
    <property type="component" value="Chromosome 11"/>
</dbReference>
<evidence type="ECO:0000313" key="2">
    <source>
        <dbReference type="Proteomes" id="UP001163823"/>
    </source>
</evidence>
<gene>
    <name evidence="1" type="ORF">O6P43_027022</name>
</gene>
<sequence>MEVLPPETSPSSLSPRNTVNTLSLSLALTLEPPVPVSLSDTQRYKADFCPSSAADVLHDSSLSQSINARFFYHVTWGPTAEEDYASFKEKAGRTVYFDNLSPLVTESVLRTCSRSVCNCKECEVHSELHWTKEYCTVCIRLN</sequence>
<evidence type="ECO:0000313" key="1">
    <source>
        <dbReference type="EMBL" id="KAJ7950893.1"/>
    </source>
</evidence>